<keyword evidence="2" id="KW-0489">Methyltransferase</keyword>
<reference evidence="2 3" key="1">
    <citation type="submission" date="2013-12" db="EMBL/GenBank/DDBJ databases">
        <title>Annotation of the Mannheimia varigena USDA-ARS-USMARC-1296 complete genome.</title>
        <authorList>
            <person name="Harhay G.P."/>
            <person name="Clawson M.L."/>
            <person name="Murray R.W."/>
            <person name="Lubbers B.V."/>
            <person name="Heaton M.P."/>
            <person name="Chitko-Mckown C.G."/>
            <person name="Harhay D.M."/>
            <person name="Smith T.P.L."/>
        </authorList>
    </citation>
    <scope>NUCLEOTIDE SEQUENCE [LARGE SCALE GENOMIC DNA]</scope>
    <source>
        <strain evidence="2 3">USDA-ARS-USMARC-1296</strain>
    </source>
</reference>
<dbReference type="InterPro" id="IPR055259">
    <property type="entry name" value="YkvP/CgeB_Glyco_trans-like"/>
</dbReference>
<gene>
    <name evidence="2" type="ORF">X808_3020</name>
</gene>
<dbReference type="Proteomes" id="UP000066995">
    <property type="component" value="Chromosome"/>
</dbReference>
<dbReference type="PATRIC" id="fig|1433287.3.peg.301"/>
<dbReference type="Pfam" id="PF13524">
    <property type="entry name" value="Glyco_trans_1_2"/>
    <property type="match status" value="1"/>
</dbReference>
<dbReference type="AlphaFoldDB" id="W0Q7G3"/>
<feature type="domain" description="Spore protein YkvP/CgeB glycosyl transferase-like" evidence="1">
    <location>
        <begin position="69"/>
        <end position="198"/>
    </location>
</feature>
<dbReference type="eggNOG" id="COG3306">
    <property type="taxonomic scope" value="Bacteria"/>
</dbReference>
<evidence type="ECO:0000313" key="2">
    <source>
        <dbReference type="EMBL" id="AHG74829.1"/>
    </source>
</evidence>
<evidence type="ECO:0000259" key="1">
    <source>
        <dbReference type="Pfam" id="PF13524"/>
    </source>
</evidence>
<proteinExistence type="predicted"/>
<dbReference type="GO" id="GO:0032259">
    <property type="term" value="P:methylation"/>
    <property type="evidence" value="ECO:0007669"/>
    <property type="project" value="UniProtKB-KW"/>
</dbReference>
<organism evidence="2 3">
    <name type="scientific">Mannheimia varigena USDA-ARS-USMARC-1296</name>
    <dbReference type="NCBI Taxonomy" id="1433287"/>
    <lineage>
        <taxon>Bacteria</taxon>
        <taxon>Pseudomonadati</taxon>
        <taxon>Pseudomonadota</taxon>
        <taxon>Gammaproteobacteria</taxon>
        <taxon>Pasteurellales</taxon>
        <taxon>Pasteurellaceae</taxon>
        <taxon>Mannheimia</taxon>
    </lineage>
</organism>
<keyword evidence="2" id="KW-0808">Transferase</keyword>
<dbReference type="KEGG" id="mvi:X808_3020"/>
<dbReference type="HOGENOM" id="CLU_016340_0_0_6"/>
<dbReference type="EMBL" id="CP006943">
    <property type="protein sequence ID" value="AHG74829.1"/>
    <property type="molecule type" value="Genomic_DNA"/>
</dbReference>
<name>W0Q7G3_9PAST</name>
<keyword evidence="3" id="KW-1185">Reference proteome</keyword>
<evidence type="ECO:0000313" key="3">
    <source>
        <dbReference type="Proteomes" id="UP000066995"/>
    </source>
</evidence>
<dbReference type="GO" id="GO:0008168">
    <property type="term" value="F:methyltransferase activity"/>
    <property type="evidence" value="ECO:0007669"/>
    <property type="project" value="UniProtKB-KW"/>
</dbReference>
<dbReference type="STRING" id="1433287.X808_3020"/>
<accession>W0Q7G3</accession>
<sequence length="459" mass="54711">MFNELPKHYVAFQLEQSVTSRWFNDEYQHKLNNAYAVLDYSVDNISYLQTKGLSFQQLFFTPLGFHSDFYHQADENEVYDVLFYGDVKNERRKNYIEKLSSKYKVKVLKSCFGDKLYQEIAKAKIIVNIHYYDNALLETTRLYECLSLNKLVVSESSSDLNLHPQLENTVDFVEVGDIEQMCSRIDFWLENEQERKQKIQDNINYLTRSPNPFEFYFLRFMLANDWIEFDEFYRLAAHHIKLENDFICISLPETAERTRLFKQQNQYGIQLFSGLRHTKGWVGCGMSYKFLLKKAKEFSLPQLTICEDDVLFHRDSYTRYLQVKDFLQQRNDWQIFAGLIADLHSETEIINAEYRHQQEYVYLDKMTSMVMNIYHQSFYDKLINWNEKDNNVSSNAIDRYIENQGSLRVVTTLPYLVSHREDADSTLWGINNSVYTEMIKGSERKLADKLQRYKQQNEI</sequence>
<protein>
    <submittedName>
        <fullName evidence="2">Methyltransferase type 11</fullName>
    </submittedName>
</protein>